<sequence length="559" mass="63429">MTRMRLELLTDPDMYLFVEHMVKVWHRNICYFDANGLYSHTIQSTLPIGNFEWVEADVFPTWDFANMVNDRHSSLHGSGCHLQRSVMIKLSDLPLASENGIPRTARTRNSLCISTRLVHFYSGQLTVDTYCVFCSWSVKPSLHDAPFLLPCVIPMGTTEGIKDSLAVEKEESVRSPHHSGKTKPRAAGVLMISRVFSKPAPCLSPAEGSERGLTTASLRRVKIERRHGFRPPSRHGSDSHATCERVNGTCSDVTSTFQSRRKGGGGGRTNQLSTRRRTRRRGIARQNTRRRLLQTCHIPAAKKTTTLITKHCSQYTKIPQSITRGLTTASRRRAKMKRRQGFPRLSNMEDQPMATLSRRQLCQTHTSQTPYKAHAIHRKLHYHRLSSHSPARPNISSLLVHKCSALRREPSNSLTNIARRESEPTTCDEQRTTVKMLAARTSDCSRPGFFPEQLNYPLPRDGPLMLVVEERVYLGDAQRENTSTVRVSQSSRYCSAGVLSTDLFREHDVNPEVTGRMRAGRRTVEKPYLLYVWRMREDPSRGDPPGSGAYTRKMPMQKH</sequence>
<protein>
    <submittedName>
        <fullName evidence="2">Uncharacterized protein</fullName>
    </submittedName>
</protein>
<gene>
    <name evidence="2" type="ORF">PR048_013816</name>
</gene>
<dbReference type="Proteomes" id="UP001159363">
    <property type="component" value="Chromosome X"/>
</dbReference>
<dbReference type="EMBL" id="JARBHB010000004">
    <property type="protein sequence ID" value="KAJ8887599.1"/>
    <property type="molecule type" value="Genomic_DNA"/>
</dbReference>
<proteinExistence type="predicted"/>
<accession>A0ABQ9HTA4</accession>
<evidence type="ECO:0000313" key="3">
    <source>
        <dbReference type="Proteomes" id="UP001159363"/>
    </source>
</evidence>
<feature type="region of interest" description="Disordered" evidence="1">
    <location>
        <begin position="254"/>
        <end position="281"/>
    </location>
</feature>
<feature type="region of interest" description="Disordered" evidence="1">
    <location>
        <begin position="539"/>
        <end position="559"/>
    </location>
</feature>
<organism evidence="2 3">
    <name type="scientific">Dryococelus australis</name>
    <dbReference type="NCBI Taxonomy" id="614101"/>
    <lineage>
        <taxon>Eukaryota</taxon>
        <taxon>Metazoa</taxon>
        <taxon>Ecdysozoa</taxon>
        <taxon>Arthropoda</taxon>
        <taxon>Hexapoda</taxon>
        <taxon>Insecta</taxon>
        <taxon>Pterygota</taxon>
        <taxon>Neoptera</taxon>
        <taxon>Polyneoptera</taxon>
        <taxon>Phasmatodea</taxon>
        <taxon>Verophasmatodea</taxon>
        <taxon>Anareolatae</taxon>
        <taxon>Phasmatidae</taxon>
        <taxon>Eurycanthinae</taxon>
        <taxon>Dryococelus</taxon>
    </lineage>
</organism>
<comment type="caution">
    <text evidence="2">The sequence shown here is derived from an EMBL/GenBank/DDBJ whole genome shotgun (WGS) entry which is preliminary data.</text>
</comment>
<evidence type="ECO:0000313" key="2">
    <source>
        <dbReference type="EMBL" id="KAJ8887599.1"/>
    </source>
</evidence>
<evidence type="ECO:0000256" key="1">
    <source>
        <dbReference type="SAM" id="MobiDB-lite"/>
    </source>
</evidence>
<reference evidence="2 3" key="1">
    <citation type="submission" date="2023-02" db="EMBL/GenBank/DDBJ databases">
        <title>LHISI_Scaffold_Assembly.</title>
        <authorList>
            <person name="Stuart O.P."/>
            <person name="Cleave R."/>
            <person name="Magrath M.J.L."/>
            <person name="Mikheyev A.S."/>
        </authorList>
    </citation>
    <scope>NUCLEOTIDE SEQUENCE [LARGE SCALE GENOMIC DNA]</scope>
    <source>
        <strain evidence="2">Daus_M_001</strain>
        <tissue evidence="2">Leg muscle</tissue>
    </source>
</reference>
<keyword evidence="3" id="KW-1185">Reference proteome</keyword>
<name>A0ABQ9HTA4_9NEOP</name>